<gene>
    <name evidence="1" type="ORF">DSM107014_10730</name>
</gene>
<proteinExistence type="predicted"/>
<dbReference type="AlphaFoldDB" id="A0A941GYB3"/>
<sequence>MINFSGPSPLGCPAPLPGEVVFFASPFGAAYVCVRPSCRSFSGWVCVVFFVCLAQGKTFARAAEYEFGLPFCKIRSCGSWFLVSVPVSVRSFAYVAGRSLPCVFGAL</sequence>
<dbReference type="Proteomes" id="UP000767446">
    <property type="component" value="Unassembled WGS sequence"/>
</dbReference>
<reference evidence="1" key="1">
    <citation type="submission" date="2021-02" db="EMBL/GenBank/DDBJ databases">
        <title>Metagenome analyses of Stigonema ocellatum DSM 106950, Chlorogloea purpurea SAG 13.99 and Gomphosphaeria aponina DSM 107014.</title>
        <authorList>
            <person name="Marter P."/>
            <person name="Huang S."/>
        </authorList>
    </citation>
    <scope>NUCLEOTIDE SEQUENCE</scope>
    <source>
        <strain evidence="1">JP213</strain>
    </source>
</reference>
<accession>A0A941GYB3</accession>
<evidence type="ECO:0000313" key="1">
    <source>
        <dbReference type="EMBL" id="MBR8828353.1"/>
    </source>
</evidence>
<protein>
    <submittedName>
        <fullName evidence="1">Uncharacterized protein</fullName>
    </submittedName>
</protein>
<comment type="caution">
    <text evidence="1">The sequence shown here is derived from an EMBL/GenBank/DDBJ whole genome shotgun (WGS) entry which is preliminary data.</text>
</comment>
<name>A0A941GYB3_9CHRO</name>
<dbReference type="EMBL" id="JADQBC010000066">
    <property type="protein sequence ID" value="MBR8828353.1"/>
    <property type="molecule type" value="Genomic_DNA"/>
</dbReference>
<evidence type="ECO:0000313" key="2">
    <source>
        <dbReference type="Proteomes" id="UP000767446"/>
    </source>
</evidence>
<organism evidence="1 2">
    <name type="scientific">Gomphosphaeria aponina SAG 52.96 = DSM 107014</name>
    <dbReference type="NCBI Taxonomy" id="1521640"/>
    <lineage>
        <taxon>Bacteria</taxon>
        <taxon>Bacillati</taxon>
        <taxon>Cyanobacteriota</taxon>
        <taxon>Cyanophyceae</taxon>
        <taxon>Oscillatoriophycideae</taxon>
        <taxon>Chroococcales</taxon>
        <taxon>Gomphosphaeriaceae</taxon>
        <taxon>Gomphosphaeria</taxon>
    </lineage>
</organism>